<sequence length="42" mass="4890">MTTEVKVGYNAAEMKKTVKEMLRYMSGTSWEHDVVMTLSDYQ</sequence>
<evidence type="ECO:0000313" key="2">
    <source>
        <dbReference type="Proteomes" id="UP001079672"/>
    </source>
</evidence>
<protein>
    <submittedName>
        <fullName evidence="1">Uncharacterized protein</fullName>
    </submittedName>
</protein>
<gene>
    <name evidence="1" type="ORF">O1433_04930</name>
</gene>
<dbReference type="EMBL" id="JAPTZU010000002">
    <property type="protein sequence ID" value="MCZ2686844.1"/>
    <property type="molecule type" value="Genomic_DNA"/>
</dbReference>
<dbReference type="AlphaFoldDB" id="A0A9Q4JE15"/>
<dbReference type="Proteomes" id="UP001079672">
    <property type="component" value="Unassembled WGS sequence"/>
</dbReference>
<reference evidence="1" key="1">
    <citation type="submission" date="2022-12" db="EMBL/GenBank/DDBJ databases">
        <title>Development of a Multilocus Sequence Typing Scheme for Bacteroides fragilis Based on Whole Genome Sequencing Data and Clinical Application.</title>
        <authorList>
            <person name="Nielsen F.D."/>
            <person name="Justesen U.S."/>
        </authorList>
    </citation>
    <scope>NUCLEOTIDE SEQUENCE</scope>
    <source>
        <strain evidence="1">BF_AM_ODE_DK_2015_4</strain>
    </source>
</reference>
<accession>A0A9Q4JE15</accession>
<organism evidence="1 2">
    <name type="scientific">Bacteroides fragilis</name>
    <dbReference type="NCBI Taxonomy" id="817"/>
    <lineage>
        <taxon>Bacteria</taxon>
        <taxon>Pseudomonadati</taxon>
        <taxon>Bacteroidota</taxon>
        <taxon>Bacteroidia</taxon>
        <taxon>Bacteroidales</taxon>
        <taxon>Bacteroidaceae</taxon>
        <taxon>Bacteroides</taxon>
    </lineage>
</organism>
<proteinExistence type="predicted"/>
<dbReference type="RefSeq" id="WP_255580122.1">
    <property type="nucleotide sequence ID" value="NZ_CP037440.1"/>
</dbReference>
<name>A0A9Q4JE15_BACFG</name>
<comment type="caution">
    <text evidence="1">The sequence shown here is derived from an EMBL/GenBank/DDBJ whole genome shotgun (WGS) entry which is preliminary data.</text>
</comment>
<evidence type="ECO:0000313" key="1">
    <source>
        <dbReference type="EMBL" id="MCZ2686844.1"/>
    </source>
</evidence>